<reference evidence="1" key="1">
    <citation type="submission" date="2015-04" db="EMBL/GenBank/DDBJ databases">
        <title>The genome sequence of the plant pathogenic Rhizarian Plasmodiophora brassicae reveals insights in its biotrophic life cycle and the origin of chitin synthesis.</title>
        <authorList>
            <person name="Schwelm A."/>
            <person name="Fogelqvist J."/>
            <person name="Knaust A."/>
            <person name="Julke S."/>
            <person name="Lilja T."/>
            <person name="Dhandapani V."/>
            <person name="Bonilla-Rosso G."/>
            <person name="Karlsson M."/>
            <person name="Shevchenko A."/>
            <person name="Choi S.R."/>
            <person name="Kim H.G."/>
            <person name="Park J.Y."/>
            <person name="Lim Y.P."/>
            <person name="Ludwig-Muller J."/>
            <person name="Dixelius C."/>
        </authorList>
    </citation>
    <scope>NUCLEOTIDE SEQUENCE</scope>
    <source>
        <tissue evidence="1">Potato root galls</tissue>
    </source>
</reference>
<protein>
    <submittedName>
        <fullName evidence="1">Uncharacterized protein</fullName>
    </submittedName>
</protein>
<name>A0A0H5RR32_9EUKA</name>
<sequence length="115" mass="12745">MFSWKSCKAAAASTKVTPLLSMCELAFRYLHSSLARDLKHWRILWAYDRGVVETVGTRSFEFAGFPQQAIKSGTEDRIRFAIPLVSQVIAASVKVFSPSSRSDHCTGNSVGILTF</sequence>
<evidence type="ECO:0000313" key="1">
    <source>
        <dbReference type="EMBL" id="CRZ11179.1"/>
    </source>
</evidence>
<organism evidence="1">
    <name type="scientific">Spongospora subterranea</name>
    <dbReference type="NCBI Taxonomy" id="70186"/>
    <lineage>
        <taxon>Eukaryota</taxon>
        <taxon>Sar</taxon>
        <taxon>Rhizaria</taxon>
        <taxon>Endomyxa</taxon>
        <taxon>Phytomyxea</taxon>
        <taxon>Plasmodiophorida</taxon>
        <taxon>Plasmodiophoridae</taxon>
        <taxon>Spongospora</taxon>
    </lineage>
</organism>
<dbReference type="AlphaFoldDB" id="A0A0H5RR32"/>
<accession>A0A0H5RR32</accession>
<dbReference type="EMBL" id="HACM01010737">
    <property type="protein sequence ID" value="CRZ11179.1"/>
    <property type="molecule type" value="Transcribed_RNA"/>
</dbReference>
<proteinExistence type="predicted"/>